<dbReference type="OrthoDB" id="9815506at2"/>
<dbReference type="PANTHER" id="PTHR34069:SF2">
    <property type="entry name" value="BETA-KETOACYL-[ACYL-CARRIER-PROTEIN] SYNTHASE III"/>
    <property type="match status" value="1"/>
</dbReference>
<dbReference type="InterPro" id="IPR013751">
    <property type="entry name" value="ACP_syn_III_N"/>
</dbReference>
<reference evidence="5 6" key="1">
    <citation type="submission" date="2019-05" db="EMBL/GenBank/DDBJ databases">
        <title>Genomic analysis of Lentibacillus sp. NKC220-2.</title>
        <authorList>
            <person name="Oh Y.J."/>
        </authorList>
    </citation>
    <scope>NUCLEOTIDE SEQUENCE [LARGE SCALE GENOMIC DNA]</scope>
    <source>
        <strain evidence="5 6">NKC220-2</strain>
    </source>
</reference>
<feature type="domain" description="Beta-ketoacyl-[acyl-carrier-protein] synthase III N-terminal" evidence="4">
    <location>
        <begin position="91"/>
        <end position="168"/>
    </location>
</feature>
<evidence type="ECO:0000256" key="2">
    <source>
        <dbReference type="ARBA" id="ARBA00023315"/>
    </source>
</evidence>
<gene>
    <name evidence="5" type="ORF">FFL34_01195</name>
</gene>
<keyword evidence="1" id="KW-0808">Transferase</keyword>
<evidence type="ECO:0000256" key="1">
    <source>
        <dbReference type="ARBA" id="ARBA00022679"/>
    </source>
</evidence>
<keyword evidence="2" id="KW-0012">Acyltransferase</keyword>
<proteinExistence type="predicted"/>
<sequence>MEEFLFIREDWIDELIGTKTRHFAIDFSKKQVTFQLEDLCKEAASQALEQSGIEPGQIDLVVMSTATPDHLMPATVNLVADQLGLNGVPTYEIQAGCSGAIQGIEVAYRFLKSGAFSNALVIGGDVCNKYMDLNRDFKKLRSSELINYALFGDGAGAVVLSTQTDCDGIKIQNIINEFVGLDRKPGQVMNWFGFIPENVSDMGKREQRKKFQSAKEDYKAIEEHVPVMSKEVIDGQLQAEDWIKGEVDYFLPPQLSGNMTNKIVEGLEIDPLKAINCVAETGNNGNALPYIQLQALSQQMKSGERAVGAAIESSKWIQTGIALIKE</sequence>
<dbReference type="GO" id="GO:0044550">
    <property type="term" value="P:secondary metabolite biosynthetic process"/>
    <property type="evidence" value="ECO:0007669"/>
    <property type="project" value="TreeGrafter"/>
</dbReference>
<comment type="caution">
    <text evidence="5">The sequence shown here is derived from an EMBL/GenBank/DDBJ whole genome shotgun (WGS) entry which is preliminary data.</text>
</comment>
<dbReference type="AlphaFoldDB" id="A0A5S3QR82"/>
<dbReference type="Pfam" id="PF08541">
    <property type="entry name" value="ACP_syn_III_C"/>
    <property type="match status" value="1"/>
</dbReference>
<dbReference type="SUPFAM" id="SSF53901">
    <property type="entry name" value="Thiolase-like"/>
    <property type="match status" value="2"/>
</dbReference>
<evidence type="ECO:0000313" key="5">
    <source>
        <dbReference type="EMBL" id="TMN23741.1"/>
    </source>
</evidence>
<dbReference type="Pfam" id="PF08545">
    <property type="entry name" value="ACP_syn_III"/>
    <property type="match status" value="1"/>
</dbReference>
<dbReference type="InterPro" id="IPR013747">
    <property type="entry name" value="ACP_syn_III_C"/>
</dbReference>
<dbReference type="PANTHER" id="PTHR34069">
    <property type="entry name" value="3-OXOACYL-[ACYL-CARRIER-PROTEIN] SYNTHASE 3"/>
    <property type="match status" value="1"/>
</dbReference>
<dbReference type="EMBL" id="VCIA01000001">
    <property type="protein sequence ID" value="TMN23741.1"/>
    <property type="molecule type" value="Genomic_DNA"/>
</dbReference>
<accession>A0A5S3QR82</accession>
<protein>
    <submittedName>
        <fullName evidence="5">3-oxoacyl-ACP synthase III family protein</fullName>
    </submittedName>
</protein>
<dbReference type="InterPro" id="IPR016039">
    <property type="entry name" value="Thiolase-like"/>
</dbReference>
<evidence type="ECO:0000313" key="6">
    <source>
        <dbReference type="Proteomes" id="UP000306980"/>
    </source>
</evidence>
<feature type="domain" description="Beta-ketoacyl-[acyl-carrier-protein] synthase III C-terminal" evidence="3">
    <location>
        <begin position="237"/>
        <end position="310"/>
    </location>
</feature>
<name>A0A5S3QR82_9BACI</name>
<evidence type="ECO:0000259" key="3">
    <source>
        <dbReference type="Pfam" id="PF08541"/>
    </source>
</evidence>
<dbReference type="Proteomes" id="UP000306980">
    <property type="component" value="Unassembled WGS sequence"/>
</dbReference>
<evidence type="ECO:0000259" key="4">
    <source>
        <dbReference type="Pfam" id="PF08545"/>
    </source>
</evidence>
<dbReference type="GO" id="GO:0004315">
    <property type="term" value="F:3-oxoacyl-[acyl-carrier-protein] synthase activity"/>
    <property type="evidence" value="ECO:0007669"/>
    <property type="project" value="InterPro"/>
</dbReference>
<dbReference type="Gene3D" id="3.40.47.10">
    <property type="match status" value="2"/>
</dbReference>
<dbReference type="GO" id="GO:0006633">
    <property type="term" value="P:fatty acid biosynthetic process"/>
    <property type="evidence" value="ECO:0007669"/>
    <property type="project" value="InterPro"/>
</dbReference>
<organism evidence="5 6">
    <name type="scientific">Lentibacillus cibarius</name>
    <dbReference type="NCBI Taxonomy" id="2583219"/>
    <lineage>
        <taxon>Bacteria</taxon>
        <taxon>Bacillati</taxon>
        <taxon>Bacillota</taxon>
        <taxon>Bacilli</taxon>
        <taxon>Bacillales</taxon>
        <taxon>Bacillaceae</taxon>
        <taxon>Lentibacillus</taxon>
    </lineage>
</organism>